<accession>A0A381PXS9</accession>
<sequence>MRVPHVLVTLLVIASLSFVITTTAADEPDNIPLIGFDFENGHRSNGSLELSGFIEDEVKPTKVFWRLDPTENSLWGDISSSLEVIESSGSRTSWSWLITFDDADVDTFSPCTCFISITVETGTGESWETRRVVFLGDTARSAIIVDSPEPGDWVHESLLVEGWSEYPMSWTTPELRFFAKSASSSVDACSAEADSDMSAHLAVITPEGKFSEFLDISGLSDGWHSLYAENYDPSGVTYSQECIPLRINNLAPLVSIEGPEHSLEGLSDLFFDASSSDDPVWGREGMHYMWVLRKPSHSGQTPLEIVMGEDKGTMSIPTGNSGDYTLTLVVTDAGGMMSTMVKEFTIQNVVPEAIASLDGLPIEDGARIKLSPGSEWALDASASIDSANDQAGLRCVWKIDYAPVYEGCERTLSWKSDINDPIILTLDVIDDDDDYSTISVQLVHPDASEPMPYSLIVLVISALFMLSAVLLRFRSSDDSSSIPKWKSDDEN</sequence>
<keyword evidence="1" id="KW-0472">Membrane</keyword>
<dbReference type="EMBL" id="UINC01001136">
    <property type="protein sequence ID" value="SUZ71856.1"/>
    <property type="molecule type" value="Genomic_DNA"/>
</dbReference>
<organism evidence="2">
    <name type="scientific">marine metagenome</name>
    <dbReference type="NCBI Taxonomy" id="408172"/>
    <lineage>
        <taxon>unclassified sequences</taxon>
        <taxon>metagenomes</taxon>
        <taxon>ecological metagenomes</taxon>
    </lineage>
</organism>
<gene>
    <name evidence="2" type="ORF">METZ01_LOCUS24710</name>
</gene>
<protein>
    <submittedName>
        <fullName evidence="2">Uncharacterized protein</fullName>
    </submittedName>
</protein>
<evidence type="ECO:0000256" key="1">
    <source>
        <dbReference type="SAM" id="Phobius"/>
    </source>
</evidence>
<feature type="transmembrane region" description="Helical" evidence="1">
    <location>
        <begin position="451"/>
        <end position="471"/>
    </location>
</feature>
<dbReference type="InterPro" id="IPR013783">
    <property type="entry name" value="Ig-like_fold"/>
</dbReference>
<reference evidence="2" key="1">
    <citation type="submission" date="2018-05" db="EMBL/GenBank/DDBJ databases">
        <authorList>
            <person name="Lanie J.A."/>
            <person name="Ng W.-L."/>
            <person name="Kazmierczak K.M."/>
            <person name="Andrzejewski T.M."/>
            <person name="Davidsen T.M."/>
            <person name="Wayne K.J."/>
            <person name="Tettelin H."/>
            <person name="Glass J.I."/>
            <person name="Rusch D."/>
            <person name="Podicherti R."/>
            <person name="Tsui H.-C.T."/>
            <person name="Winkler M.E."/>
        </authorList>
    </citation>
    <scope>NUCLEOTIDE SEQUENCE</scope>
</reference>
<keyword evidence="1" id="KW-1133">Transmembrane helix</keyword>
<evidence type="ECO:0000313" key="2">
    <source>
        <dbReference type="EMBL" id="SUZ71856.1"/>
    </source>
</evidence>
<name>A0A381PXS9_9ZZZZ</name>
<keyword evidence="1" id="KW-0812">Transmembrane</keyword>
<dbReference type="AlphaFoldDB" id="A0A381PXS9"/>
<proteinExistence type="predicted"/>
<dbReference type="Gene3D" id="2.60.40.10">
    <property type="entry name" value="Immunoglobulins"/>
    <property type="match status" value="1"/>
</dbReference>